<evidence type="ECO:0000313" key="1">
    <source>
        <dbReference type="EMBL" id="USW50280.1"/>
    </source>
</evidence>
<dbReference type="Proteomes" id="UP001056384">
    <property type="component" value="Chromosome 2"/>
</dbReference>
<keyword evidence="2" id="KW-1185">Reference proteome</keyword>
<dbReference type="EMBL" id="CP099419">
    <property type="protein sequence ID" value="USW50280.1"/>
    <property type="molecule type" value="Genomic_DNA"/>
</dbReference>
<protein>
    <submittedName>
        <fullName evidence="1">Uncharacterized protein</fullName>
    </submittedName>
</protein>
<evidence type="ECO:0000313" key="2">
    <source>
        <dbReference type="Proteomes" id="UP001056384"/>
    </source>
</evidence>
<dbReference type="AlphaFoldDB" id="A0A9Q9EGR9"/>
<accession>A0A9Q9EGR9</accession>
<reference evidence="1" key="1">
    <citation type="submission" date="2022-06" db="EMBL/GenBank/DDBJ databases">
        <title>Complete genome sequences of two strains of the flax pathogen Septoria linicola.</title>
        <authorList>
            <person name="Lapalu N."/>
            <person name="Simon A."/>
            <person name="Demenou B."/>
            <person name="Paumier D."/>
            <person name="Guillot M.-P."/>
            <person name="Gout L."/>
            <person name="Valade R."/>
        </authorList>
    </citation>
    <scope>NUCLEOTIDE SEQUENCE</scope>
    <source>
        <strain evidence="1">SE15195</strain>
    </source>
</reference>
<gene>
    <name evidence="1" type="ORF">Slin15195_G035990</name>
</gene>
<sequence>MRYSLYRLGPVRAMLVAGTSALIALILIIHTLSSSQASRSILATKPHTYLAVRTTTGNDAIPDWLGYDSSQLNKPLSQLDAKGQAVKKGQGLECMMKGDLGSAAPSAYQDINDLIKNGYRASFIDHPNSDYISDLGLSKAFQDLGIPFSGWTQMSAGNSFDVRDANDNSKVLYPASHATFTSEIHLDAGAVVATQSYGPEYMAEKFGLEVQEGQRSTPLAKVSDVLFLSWKKLINDRAKGGLRKLEHMFRWNTIVPEVQEHLKMVAGGKSIEQIGEWPGLSYPMTELQGLATLSSPNAKGVTWLLGQHKEDMGVKTIDRVNIFNCPDTYGDAQWCVYLHIVPVKD</sequence>
<proteinExistence type="predicted"/>
<organism evidence="1 2">
    <name type="scientific">Septoria linicola</name>
    <dbReference type="NCBI Taxonomy" id="215465"/>
    <lineage>
        <taxon>Eukaryota</taxon>
        <taxon>Fungi</taxon>
        <taxon>Dikarya</taxon>
        <taxon>Ascomycota</taxon>
        <taxon>Pezizomycotina</taxon>
        <taxon>Dothideomycetes</taxon>
        <taxon>Dothideomycetidae</taxon>
        <taxon>Mycosphaerellales</taxon>
        <taxon>Mycosphaerellaceae</taxon>
        <taxon>Septoria</taxon>
    </lineage>
</organism>
<name>A0A9Q9EGR9_9PEZI</name>